<protein>
    <submittedName>
        <fullName evidence="2">Uncharacterized protein</fullName>
    </submittedName>
</protein>
<feature type="signal peptide" evidence="1">
    <location>
        <begin position="1"/>
        <end position="20"/>
    </location>
</feature>
<keyword evidence="1" id="KW-0732">Signal</keyword>
<dbReference type="Proteomes" id="UP000027337">
    <property type="component" value="Unassembled WGS sequence"/>
</dbReference>
<organism evidence="2 3">
    <name type="scientific">Sulfitobacter mediterraneus</name>
    <dbReference type="NCBI Taxonomy" id="83219"/>
    <lineage>
        <taxon>Bacteria</taxon>
        <taxon>Pseudomonadati</taxon>
        <taxon>Pseudomonadota</taxon>
        <taxon>Alphaproteobacteria</taxon>
        <taxon>Rhodobacterales</taxon>
        <taxon>Roseobacteraceae</taxon>
        <taxon>Sulfitobacter</taxon>
    </lineage>
</organism>
<dbReference type="eggNOG" id="ENOG50307R7">
    <property type="taxonomic scope" value="Bacteria"/>
</dbReference>
<comment type="caution">
    <text evidence="2">The sequence shown here is derived from an EMBL/GenBank/DDBJ whole genome shotgun (WGS) entry which is preliminary data.</text>
</comment>
<evidence type="ECO:0000256" key="1">
    <source>
        <dbReference type="SAM" id="SignalP"/>
    </source>
</evidence>
<dbReference type="EMBL" id="JEMU01000003">
    <property type="protein sequence ID" value="KAJ04278.1"/>
    <property type="molecule type" value="Genomic_DNA"/>
</dbReference>
<gene>
    <name evidence="2" type="ORF">PM02_04565</name>
</gene>
<accession>A0A061SWD2</accession>
<evidence type="ECO:0000313" key="3">
    <source>
        <dbReference type="Proteomes" id="UP000027337"/>
    </source>
</evidence>
<evidence type="ECO:0000313" key="2">
    <source>
        <dbReference type="EMBL" id="KAJ04278.1"/>
    </source>
</evidence>
<dbReference type="STRING" id="83219.PM02_04565"/>
<dbReference type="AlphaFoldDB" id="A0A061SWD2"/>
<sequence>MRYYLLITAILHSFAAPLAAGPWLREEGKTFLSTSISSTRTFETQSSTYLEFGLTKETTLGADLNLAANDPSGQNGSGVLFFRRALGPAEGKNKFAYEIGIGANWGSYGTRPTLKTGLTWGRGMQMGAKGGWVTVDGSLLWDVKSKDYRAKLDGTFGLNLGKAAKGILELNLGHSDGSTYATFVPSLVVRPPITDFQIQFGIEAPLKGVAANRIKIGLWREF</sequence>
<feature type="chain" id="PRO_5001606851" evidence="1">
    <location>
        <begin position="21"/>
        <end position="222"/>
    </location>
</feature>
<dbReference type="RefSeq" id="WP_037905761.1">
    <property type="nucleotide sequence ID" value="NZ_JEMU01000003.1"/>
</dbReference>
<proteinExistence type="predicted"/>
<reference evidence="2 3" key="1">
    <citation type="journal article" date="2014" name="Genome Announc.">
        <title>Draft Genome Sequences of Two Isolates of the Roseobacter Group, Sulfitobacter sp. Strains 3SOLIMAR09 and 1FIGIMAR09, from Harbors of Mallorca Island (Mediterranean Sea).</title>
        <authorList>
            <person name="Mas-Llado M."/>
            <person name="Pina-Villalonga J.M."/>
            <person name="Brunet-Galmes I."/>
            <person name="Nogales B."/>
            <person name="Bosch R."/>
        </authorList>
    </citation>
    <scope>NUCLEOTIDE SEQUENCE [LARGE SCALE GENOMIC DNA]</scope>
    <source>
        <strain evidence="2 3">1FIGIMAR09</strain>
    </source>
</reference>
<keyword evidence="3" id="KW-1185">Reference proteome</keyword>
<name>A0A061SWD2_9RHOB</name>